<sequence>MDQKWTKYGPNMGQIWAKYRTKYRTKMDPELTNMKYKIDQNQAQNCTNIISDSNNICTMKKNKAFKKYQQMVQIQKQV</sequence>
<reference evidence="2" key="1">
    <citation type="submission" date="2016-05" db="EMBL/GenBank/DDBJ databases">
        <authorList>
            <person name="Naeem Raeece"/>
        </authorList>
    </citation>
    <scope>NUCLEOTIDE SEQUENCE [LARGE SCALE GENOMIC DNA]</scope>
</reference>
<proteinExistence type="predicted"/>
<dbReference type="Proteomes" id="UP000078597">
    <property type="component" value="Unassembled WGS sequence"/>
</dbReference>
<gene>
    <name evidence="1" type="ORF">PMALA_010870</name>
</gene>
<dbReference type="EMBL" id="FLQW01000595">
    <property type="protein sequence ID" value="SBS84837.1"/>
    <property type="molecule type" value="Genomic_DNA"/>
</dbReference>
<accession>A0A1A8VWF7</accession>
<dbReference type="AlphaFoldDB" id="A0A1A8VWF7"/>
<name>A0A1A8VWF7_PLAMA</name>
<organism evidence="1 2">
    <name type="scientific">Plasmodium malariae</name>
    <dbReference type="NCBI Taxonomy" id="5858"/>
    <lineage>
        <taxon>Eukaryota</taxon>
        <taxon>Sar</taxon>
        <taxon>Alveolata</taxon>
        <taxon>Apicomplexa</taxon>
        <taxon>Aconoidasida</taxon>
        <taxon>Haemosporida</taxon>
        <taxon>Plasmodiidae</taxon>
        <taxon>Plasmodium</taxon>
        <taxon>Plasmodium (Plasmodium)</taxon>
    </lineage>
</organism>
<evidence type="ECO:0000313" key="2">
    <source>
        <dbReference type="Proteomes" id="UP000078597"/>
    </source>
</evidence>
<evidence type="ECO:0000313" key="1">
    <source>
        <dbReference type="EMBL" id="SBS84837.1"/>
    </source>
</evidence>
<protein>
    <submittedName>
        <fullName evidence="1">Uncharacterized protein</fullName>
    </submittedName>
</protein>